<dbReference type="InterPro" id="IPR003439">
    <property type="entry name" value="ABC_transporter-like_ATP-bd"/>
</dbReference>
<dbReference type="InterPro" id="IPR036640">
    <property type="entry name" value="ABC1_TM_sf"/>
</dbReference>
<evidence type="ECO:0000313" key="15">
    <source>
        <dbReference type="Proteomes" id="UP000000248"/>
    </source>
</evidence>
<keyword evidence="3" id="KW-1003">Cell membrane</keyword>
<proteinExistence type="predicted"/>
<accession>A5EWS3</accession>
<dbReference type="CDD" id="cd18552">
    <property type="entry name" value="ABC_6TM_MsbA_like"/>
    <property type="match status" value="1"/>
</dbReference>
<evidence type="ECO:0000256" key="5">
    <source>
        <dbReference type="ARBA" id="ARBA00022741"/>
    </source>
</evidence>
<dbReference type="InterPro" id="IPR011917">
    <property type="entry name" value="ABC_transpr_lipidA"/>
</dbReference>
<dbReference type="HOGENOM" id="CLU_000604_84_3_6"/>
<dbReference type="Pfam" id="PF00005">
    <property type="entry name" value="ABC_tran"/>
    <property type="match status" value="1"/>
</dbReference>
<sequence length="579" mass="64318">MLNKEDKIRYLRLLGYLRPHWKMGVAAAVGTMIYGASELIIPSALQPMIDGGFAQGNMQIIYTTIAVLIAGFFVRSMANLSSAYTTTWIAQRVVYTLRVEMFAKLLRLPMPYFDHYSHGSILSRFSYDVTQLMSAVTDSLITLCRDTITIIALLAYLFYLDWQMTLIVMIAVPFVAFIIIYIAKQLRALARSLQEDMGGMNHIVDEVVRGREIIRMYDGFQHENQRFIRETHAIEVHALRSKKVAALISPILEMIIVLALSAVILLAAYSAQNHPEQMTIGKFVAFLGAMAMLFQPTKRLGKVFEPIQRGLAAAQSIFEFLDLPNEESLPAAEHSLEGKTIEFRNIRFAYGEQTVLEDFNLCIAAGETVALVGASGSGKSTIAALLAGFYPLQHGAIYIDGINVETLSLAQRRRVMAYVTQETVLFSSSIAENIAYADSDAPRERIIAAATAAYADDFIRQLPENYDSDIGQQGGRLSGGQKQRIAIARALYKNAPILILDEATSALDQNSEAKVQQAIEALQHKRTALIIAHRLTTIRHADRIVVLHAGKIIESGHHDALLAQHGVYAHMWQQTRGSQ</sequence>
<dbReference type="GO" id="GO:0016887">
    <property type="term" value="F:ATP hydrolysis activity"/>
    <property type="evidence" value="ECO:0007669"/>
    <property type="project" value="InterPro"/>
</dbReference>
<dbReference type="PANTHER" id="PTHR43394">
    <property type="entry name" value="ATP-DEPENDENT PERMEASE MDL1, MITOCHONDRIAL"/>
    <property type="match status" value="1"/>
</dbReference>
<dbReference type="AlphaFoldDB" id="A5EWS3"/>
<dbReference type="Gene3D" id="3.40.50.300">
    <property type="entry name" value="P-loop containing nucleotide triphosphate hydrolases"/>
    <property type="match status" value="1"/>
</dbReference>
<dbReference type="SMART" id="SM00382">
    <property type="entry name" value="AAA"/>
    <property type="match status" value="1"/>
</dbReference>
<organism evidence="14 15">
    <name type="scientific">Dichelobacter nodosus (strain VCS1703A)</name>
    <dbReference type="NCBI Taxonomy" id="246195"/>
    <lineage>
        <taxon>Bacteria</taxon>
        <taxon>Pseudomonadati</taxon>
        <taxon>Pseudomonadota</taxon>
        <taxon>Gammaproteobacteria</taxon>
        <taxon>Cardiobacteriales</taxon>
        <taxon>Cardiobacteriaceae</taxon>
        <taxon>Dichelobacter</taxon>
    </lineage>
</organism>
<dbReference type="RefSeq" id="WP_011927845.1">
    <property type="nucleotide sequence ID" value="NC_009446.1"/>
</dbReference>
<evidence type="ECO:0000256" key="11">
    <source>
        <dbReference type="SAM" id="Phobius"/>
    </source>
</evidence>
<dbReference type="FunFam" id="3.40.50.300:FF:000218">
    <property type="entry name" value="Multidrug ABC transporter ATP-binding protein"/>
    <property type="match status" value="1"/>
</dbReference>
<evidence type="ECO:0000259" key="12">
    <source>
        <dbReference type="PROSITE" id="PS50893"/>
    </source>
</evidence>
<keyword evidence="4 11" id="KW-0812">Transmembrane</keyword>
<evidence type="ECO:0000313" key="14">
    <source>
        <dbReference type="EMBL" id="ABQ13304.1"/>
    </source>
</evidence>
<reference evidence="14 15" key="1">
    <citation type="journal article" date="2007" name="Nat. Biotechnol.">
        <title>Genome sequence and identification of candidate vaccine antigens from the animal pathogen Dichelobacter nodosus.</title>
        <authorList>
            <person name="Myers G.S."/>
            <person name="Parker D."/>
            <person name="Al-Hasani K."/>
            <person name="Kennan R.M."/>
            <person name="Seemann T."/>
            <person name="Ren Q."/>
            <person name="Badger J.H."/>
            <person name="Selengut J.D."/>
            <person name="Deboy R.T."/>
            <person name="Tettelin H."/>
            <person name="Boyce J.D."/>
            <person name="McCarl V.P."/>
            <person name="Han X."/>
            <person name="Nelson W.C."/>
            <person name="Madupu R."/>
            <person name="Mohamoud Y."/>
            <person name="Holley T."/>
            <person name="Fedorova N."/>
            <person name="Khouri H."/>
            <person name="Bottomley S.P."/>
            <person name="Whittington R.J."/>
            <person name="Adler B."/>
            <person name="Songer J.G."/>
            <person name="Rood J.I."/>
            <person name="Paulsen I.T."/>
        </authorList>
    </citation>
    <scope>NUCLEOTIDE SEQUENCE [LARGE SCALE GENOMIC DNA]</scope>
    <source>
        <strain evidence="14 15">VCS1703A</strain>
    </source>
</reference>
<dbReference type="eggNOG" id="COG1132">
    <property type="taxonomic scope" value="Bacteria"/>
</dbReference>
<dbReference type="PANTHER" id="PTHR43394:SF1">
    <property type="entry name" value="ATP-BINDING CASSETTE SUB-FAMILY B MEMBER 10, MITOCHONDRIAL"/>
    <property type="match status" value="1"/>
</dbReference>
<evidence type="ECO:0000256" key="1">
    <source>
        <dbReference type="ARBA" id="ARBA00004651"/>
    </source>
</evidence>
<keyword evidence="8 11" id="KW-1133">Transmembrane helix</keyword>
<evidence type="ECO:0000256" key="10">
    <source>
        <dbReference type="ARBA" id="ARBA00023136"/>
    </source>
</evidence>
<feature type="transmembrane region" description="Helical" evidence="11">
    <location>
        <begin position="140"/>
        <end position="159"/>
    </location>
</feature>
<evidence type="ECO:0000256" key="2">
    <source>
        <dbReference type="ARBA" id="ARBA00022448"/>
    </source>
</evidence>
<feature type="transmembrane region" description="Helical" evidence="11">
    <location>
        <begin position="244"/>
        <end position="271"/>
    </location>
</feature>
<protein>
    <submittedName>
        <fullName evidence="14">ABC transporter family protein</fullName>
    </submittedName>
</protein>
<evidence type="ECO:0000256" key="8">
    <source>
        <dbReference type="ARBA" id="ARBA00022989"/>
    </source>
</evidence>
<keyword evidence="6" id="KW-0067">ATP-binding</keyword>
<dbReference type="NCBIfam" id="TIGR02203">
    <property type="entry name" value="MsbA_lipidA"/>
    <property type="match status" value="1"/>
</dbReference>
<gene>
    <name evidence="14" type="ordered locus">DNO_0094</name>
</gene>
<evidence type="ECO:0000256" key="4">
    <source>
        <dbReference type="ARBA" id="ARBA00022692"/>
    </source>
</evidence>
<feature type="transmembrane region" description="Helical" evidence="11">
    <location>
        <begin position="53"/>
        <end position="74"/>
    </location>
</feature>
<dbReference type="SUPFAM" id="SSF52540">
    <property type="entry name" value="P-loop containing nucleoside triphosphate hydrolases"/>
    <property type="match status" value="1"/>
</dbReference>
<comment type="subcellular location">
    <subcellularLocation>
        <location evidence="1">Cell membrane</location>
        <topology evidence="1">Multi-pass membrane protein</topology>
    </subcellularLocation>
</comment>
<dbReference type="Pfam" id="PF00664">
    <property type="entry name" value="ABC_membrane"/>
    <property type="match status" value="1"/>
</dbReference>
<dbReference type="Proteomes" id="UP000000248">
    <property type="component" value="Chromosome"/>
</dbReference>
<dbReference type="Gene3D" id="1.20.1560.10">
    <property type="entry name" value="ABC transporter type 1, transmembrane domain"/>
    <property type="match status" value="1"/>
</dbReference>
<dbReference type="GO" id="GO:0034040">
    <property type="term" value="F:ATPase-coupled lipid transmembrane transporter activity"/>
    <property type="evidence" value="ECO:0007669"/>
    <property type="project" value="InterPro"/>
</dbReference>
<dbReference type="PROSITE" id="PS50893">
    <property type="entry name" value="ABC_TRANSPORTER_2"/>
    <property type="match status" value="1"/>
</dbReference>
<dbReference type="STRING" id="246195.DNO_0094"/>
<keyword evidence="5" id="KW-0547">Nucleotide-binding</keyword>
<dbReference type="PROSITE" id="PS50929">
    <property type="entry name" value="ABC_TM1F"/>
    <property type="match status" value="1"/>
</dbReference>
<keyword evidence="2" id="KW-0813">Transport</keyword>
<feature type="domain" description="ABC transporter" evidence="12">
    <location>
        <begin position="341"/>
        <end position="574"/>
    </location>
</feature>
<feature type="transmembrane region" description="Helical" evidence="11">
    <location>
        <begin position="21"/>
        <end position="41"/>
    </location>
</feature>
<keyword evidence="9" id="KW-0445">Lipid transport</keyword>
<evidence type="ECO:0000256" key="7">
    <source>
        <dbReference type="ARBA" id="ARBA00022967"/>
    </source>
</evidence>
<evidence type="ECO:0000259" key="13">
    <source>
        <dbReference type="PROSITE" id="PS50929"/>
    </source>
</evidence>
<feature type="transmembrane region" description="Helical" evidence="11">
    <location>
        <begin position="165"/>
        <end position="183"/>
    </location>
</feature>
<dbReference type="EMBL" id="CP000513">
    <property type="protein sequence ID" value="ABQ13304.1"/>
    <property type="molecule type" value="Genomic_DNA"/>
</dbReference>
<dbReference type="InterPro" id="IPR027417">
    <property type="entry name" value="P-loop_NTPase"/>
</dbReference>
<feature type="domain" description="ABC transmembrane type-1" evidence="13">
    <location>
        <begin position="25"/>
        <end position="309"/>
    </location>
</feature>
<evidence type="ECO:0000256" key="9">
    <source>
        <dbReference type="ARBA" id="ARBA00023055"/>
    </source>
</evidence>
<keyword evidence="15" id="KW-1185">Reference proteome</keyword>
<dbReference type="PROSITE" id="PS00211">
    <property type="entry name" value="ABC_TRANSPORTER_1"/>
    <property type="match status" value="1"/>
</dbReference>
<evidence type="ECO:0000256" key="3">
    <source>
        <dbReference type="ARBA" id="ARBA00022475"/>
    </source>
</evidence>
<dbReference type="InterPro" id="IPR017871">
    <property type="entry name" value="ABC_transporter-like_CS"/>
</dbReference>
<evidence type="ECO:0000256" key="6">
    <source>
        <dbReference type="ARBA" id="ARBA00022840"/>
    </source>
</evidence>
<dbReference type="InterPro" id="IPR039421">
    <property type="entry name" value="Type_1_exporter"/>
</dbReference>
<dbReference type="OrthoDB" id="9806127at2"/>
<name>A5EWS3_DICNV</name>
<dbReference type="InterPro" id="IPR011527">
    <property type="entry name" value="ABC1_TM_dom"/>
</dbReference>
<dbReference type="KEGG" id="dno:DNO_0094"/>
<dbReference type="GO" id="GO:0005886">
    <property type="term" value="C:plasma membrane"/>
    <property type="evidence" value="ECO:0007669"/>
    <property type="project" value="UniProtKB-SubCell"/>
</dbReference>
<dbReference type="GO" id="GO:0005524">
    <property type="term" value="F:ATP binding"/>
    <property type="evidence" value="ECO:0007669"/>
    <property type="project" value="UniProtKB-KW"/>
</dbReference>
<dbReference type="InterPro" id="IPR003593">
    <property type="entry name" value="AAA+_ATPase"/>
</dbReference>
<dbReference type="GO" id="GO:0015421">
    <property type="term" value="F:ABC-type oligopeptide transporter activity"/>
    <property type="evidence" value="ECO:0007669"/>
    <property type="project" value="TreeGrafter"/>
</dbReference>
<keyword evidence="10 11" id="KW-0472">Membrane</keyword>
<dbReference type="SUPFAM" id="SSF90123">
    <property type="entry name" value="ABC transporter transmembrane region"/>
    <property type="match status" value="1"/>
</dbReference>
<keyword evidence="7" id="KW-1278">Translocase</keyword>